<feature type="transmembrane region" description="Helical" evidence="6">
    <location>
        <begin position="152"/>
        <end position="178"/>
    </location>
</feature>
<reference evidence="7 8" key="1">
    <citation type="submission" date="2020-05" db="EMBL/GenBank/DDBJ databases">
        <title>Complete genome sequence of of a novel Thermoleptolyngbya strain isolated from hot springs of Ganzi, Sichuan China.</title>
        <authorList>
            <person name="Tang J."/>
            <person name="Daroch M."/>
            <person name="Li L."/>
            <person name="Waleron K."/>
            <person name="Waleron M."/>
            <person name="Waleron M."/>
        </authorList>
    </citation>
    <scope>NUCLEOTIDE SEQUENCE [LARGE SCALE GENOMIC DNA]</scope>
    <source>
        <strain evidence="7 8">PKUAC-SCTA183</strain>
    </source>
</reference>
<feature type="transmembrane region" description="Helical" evidence="6">
    <location>
        <begin position="240"/>
        <end position="267"/>
    </location>
</feature>
<keyword evidence="5 6" id="KW-0472">Membrane</keyword>
<comment type="subcellular location">
    <subcellularLocation>
        <location evidence="1">Membrane</location>
        <topology evidence="1">Multi-pass membrane protein</topology>
    </subcellularLocation>
</comment>
<dbReference type="PANTHER" id="PTHR21716:SF66">
    <property type="entry name" value="TRANSPORT PROTEIN SLL0063-RELATED"/>
    <property type="match status" value="1"/>
</dbReference>
<evidence type="ECO:0000313" key="8">
    <source>
        <dbReference type="Proteomes" id="UP000505210"/>
    </source>
</evidence>
<dbReference type="PANTHER" id="PTHR21716">
    <property type="entry name" value="TRANSMEMBRANE PROTEIN"/>
    <property type="match status" value="1"/>
</dbReference>
<protein>
    <submittedName>
        <fullName evidence="7">AI-2E family transporter</fullName>
    </submittedName>
</protein>
<accession>A0A6M8BAZ6</accession>
<feature type="transmembrane region" description="Helical" evidence="6">
    <location>
        <begin position="274"/>
        <end position="293"/>
    </location>
</feature>
<gene>
    <name evidence="7" type="ORF">HPC62_17775</name>
</gene>
<evidence type="ECO:0000256" key="5">
    <source>
        <dbReference type="ARBA" id="ARBA00023136"/>
    </source>
</evidence>
<keyword evidence="4 6" id="KW-1133">Transmembrane helix</keyword>
<dbReference type="InterPro" id="IPR002549">
    <property type="entry name" value="AI-2E-like"/>
</dbReference>
<feature type="transmembrane region" description="Helical" evidence="6">
    <location>
        <begin position="38"/>
        <end position="56"/>
    </location>
</feature>
<dbReference type="EMBL" id="CP053661">
    <property type="protein sequence ID" value="QKD83798.1"/>
    <property type="molecule type" value="Genomic_DNA"/>
</dbReference>
<feature type="transmembrane region" description="Helical" evidence="6">
    <location>
        <begin position="68"/>
        <end position="93"/>
    </location>
</feature>
<evidence type="ECO:0000256" key="6">
    <source>
        <dbReference type="SAM" id="Phobius"/>
    </source>
</evidence>
<feature type="transmembrane region" description="Helical" evidence="6">
    <location>
        <begin position="313"/>
        <end position="333"/>
    </location>
</feature>
<comment type="similarity">
    <text evidence="2">Belongs to the autoinducer-2 exporter (AI-2E) (TC 2.A.86) family.</text>
</comment>
<keyword evidence="3 6" id="KW-0812">Transmembrane</keyword>
<proteinExistence type="inferred from homology"/>
<name>A0A6M8BAZ6_9CYAN</name>
<feature type="transmembrane region" description="Helical" evidence="6">
    <location>
        <begin position="12"/>
        <end position="32"/>
    </location>
</feature>
<evidence type="ECO:0000256" key="4">
    <source>
        <dbReference type="ARBA" id="ARBA00022989"/>
    </source>
</evidence>
<evidence type="ECO:0000313" key="7">
    <source>
        <dbReference type="EMBL" id="QKD83798.1"/>
    </source>
</evidence>
<dbReference type="GO" id="GO:0016020">
    <property type="term" value="C:membrane"/>
    <property type="evidence" value="ECO:0007669"/>
    <property type="project" value="UniProtKB-SubCell"/>
</dbReference>
<dbReference type="AlphaFoldDB" id="A0A6M8BAZ6"/>
<keyword evidence="8" id="KW-1185">Reference proteome</keyword>
<dbReference type="Proteomes" id="UP000505210">
    <property type="component" value="Chromosome"/>
</dbReference>
<feature type="transmembrane region" description="Helical" evidence="6">
    <location>
        <begin position="210"/>
        <end position="234"/>
    </location>
</feature>
<evidence type="ECO:0000256" key="1">
    <source>
        <dbReference type="ARBA" id="ARBA00004141"/>
    </source>
</evidence>
<evidence type="ECO:0000256" key="2">
    <source>
        <dbReference type="ARBA" id="ARBA00009773"/>
    </source>
</evidence>
<evidence type="ECO:0000256" key="3">
    <source>
        <dbReference type="ARBA" id="ARBA00022692"/>
    </source>
</evidence>
<dbReference type="KEGG" id="theu:HPC62_17775"/>
<dbReference type="Pfam" id="PF01594">
    <property type="entry name" value="AI-2E_transport"/>
    <property type="match status" value="1"/>
</dbReference>
<sequence>MLESLSRLPRIFTIGLIFPVVFLNAWLLLLFAQWLQPLISTLIAATLVSFLLDYPIRFLQQRGVRRSIAVGVVFLLFLIVLSVLLVFIVPLILRQSNELLTRLPEWLKSGQQQLKSLEAWAIEQQIPVDLSTTLNQQIERLTGVLRSLTTQVISLVFSAIGSIVNIFLTVVFTIFLVLRGEQLWAGILGWLPSPWGDRIRQSLPQNFERFIVGQATLATIMGLSQTAAMLILRIPLAELFGLGIGAASLIPFGGSTTLVIVSSLLALQNFWLGVKVLIVGAVIIQICENLIGPRIVGELTGLNPVWMLISLDIGLKVGGVLGLLVAVPIAGFIKATVDTVRTNRGNLLEALLASSAASENQPVDVAQ</sequence>
<dbReference type="GO" id="GO:0055085">
    <property type="term" value="P:transmembrane transport"/>
    <property type="evidence" value="ECO:0007669"/>
    <property type="project" value="TreeGrafter"/>
</dbReference>
<organism evidence="7 8">
    <name type="scientific">Thermoleptolyngbya sichuanensis A183</name>
    <dbReference type="NCBI Taxonomy" id="2737172"/>
    <lineage>
        <taxon>Bacteria</taxon>
        <taxon>Bacillati</taxon>
        <taxon>Cyanobacteriota</taxon>
        <taxon>Cyanophyceae</taxon>
        <taxon>Oculatellales</taxon>
        <taxon>Oculatellaceae</taxon>
        <taxon>Thermoleptolyngbya</taxon>
        <taxon>Thermoleptolyngbya sichuanensis</taxon>
    </lineage>
</organism>